<accession>A0A433QGR1</accession>
<dbReference type="AlphaFoldDB" id="A0A433QGR1"/>
<evidence type="ECO:0000313" key="3">
    <source>
        <dbReference type="Proteomes" id="UP000274822"/>
    </source>
</evidence>
<dbReference type="Proteomes" id="UP000274822">
    <property type="component" value="Unassembled WGS sequence"/>
</dbReference>
<proteinExistence type="predicted"/>
<name>A0A433QGR1_9FUNG</name>
<evidence type="ECO:0000313" key="2">
    <source>
        <dbReference type="EMBL" id="RUS28949.1"/>
    </source>
</evidence>
<comment type="caution">
    <text evidence="2">The sequence shown here is derived from an EMBL/GenBank/DDBJ whole genome shotgun (WGS) entry which is preliminary data.</text>
</comment>
<evidence type="ECO:0000256" key="1">
    <source>
        <dbReference type="SAM" id="MobiDB-lite"/>
    </source>
</evidence>
<dbReference type="EMBL" id="RBNJ01005860">
    <property type="protein sequence ID" value="RUS28949.1"/>
    <property type="molecule type" value="Genomic_DNA"/>
</dbReference>
<reference evidence="2 3" key="1">
    <citation type="journal article" date="2018" name="New Phytol.">
        <title>Phylogenomics of Endogonaceae and evolution of mycorrhizas within Mucoromycota.</title>
        <authorList>
            <person name="Chang Y."/>
            <person name="Desiro A."/>
            <person name="Na H."/>
            <person name="Sandor L."/>
            <person name="Lipzen A."/>
            <person name="Clum A."/>
            <person name="Barry K."/>
            <person name="Grigoriev I.V."/>
            <person name="Martin F.M."/>
            <person name="Stajich J.E."/>
            <person name="Smith M.E."/>
            <person name="Bonito G."/>
            <person name="Spatafora J.W."/>
        </authorList>
    </citation>
    <scope>NUCLEOTIDE SEQUENCE [LARGE SCALE GENOMIC DNA]</scope>
    <source>
        <strain evidence="2 3">AD002</strain>
    </source>
</reference>
<sequence length="61" mass="7016">MDTVHAPRQGASGPSRPWPYSRLPAAMIDERYEPQPNRIAHRQNSRAVTHRFLIDTPCMQC</sequence>
<feature type="region of interest" description="Disordered" evidence="1">
    <location>
        <begin position="1"/>
        <end position="20"/>
    </location>
</feature>
<gene>
    <name evidence="2" type="ORF">BC938DRAFT_481241</name>
</gene>
<keyword evidence="3" id="KW-1185">Reference proteome</keyword>
<protein>
    <submittedName>
        <fullName evidence="2">Uncharacterized protein</fullName>
    </submittedName>
</protein>
<organism evidence="2 3">
    <name type="scientific">Jimgerdemannia flammicorona</name>
    <dbReference type="NCBI Taxonomy" id="994334"/>
    <lineage>
        <taxon>Eukaryota</taxon>
        <taxon>Fungi</taxon>
        <taxon>Fungi incertae sedis</taxon>
        <taxon>Mucoromycota</taxon>
        <taxon>Mucoromycotina</taxon>
        <taxon>Endogonomycetes</taxon>
        <taxon>Endogonales</taxon>
        <taxon>Endogonaceae</taxon>
        <taxon>Jimgerdemannia</taxon>
    </lineage>
</organism>